<dbReference type="PANTHER" id="PTHR38776:SF1">
    <property type="entry name" value="MLTA-INTERACTING PROTEIN-RELATED"/>
    <property type="match status" value="1"/>
</dbReference>
<reference evidence="6 7" key="2">
    <citation type="journal article" date="2010" name="J. Bacteriol.">
        <title>Complete genome sequence of Beijerinckia indica subsp. indica.</title>
        <authorList>
            <person name="Tamas I."/>
            <person name="Dedysh S.N."/>
            <person name="Liesack W."/>
            <person name="Stott M.B."/>
            <person name="Alam M."/>
            <person name="Murrell J.C."/>
            <person name="Dunfield P.F."/>
        </authorList>
    </citation>
    <scope>NUCLEOTIDE SEQUENCE [LARGE SCALE GENOMIC DNA]</scope>
    <source>
        <strain evidence="7">ATCC 9039 / DSM 1715 / NCIMB 8712</strain>
    </source>
</reference>
<dbReference type="Proteomes" id="UP000001695">
    <property type="component" value="Chromosome"/>
</dbReference>
<dbReference type="PANTHER" id="PTHR38776">
    <property type="entry name" value="MLTA-INTERACTING PROTEIN-RELATED"/>
    <property type="match status" value="1"/>
</dbReference>
<evidence type="ECO:0000256" key="3">
    <source>
        <dbReference type="ARBA" id="ARBA00022729"/>
    </source>
</evidence>
<keyword evidence="3" id="KW-0732">Signal</keyword>
<dbReference type="Pfam" id="PF06629">
    <property type="entry name" value="MipA"/>
    <property type="match status" value="1"/>
</dbReference>
<keyword evidence="4" id="KW-0472">Membrane</keyword>
<organism evidence="6 7">
    <name type="scientific">Beijerinckia indica subsp. indica (strain ATCC 9039 / DSM 1715 / NCIMB 8712)</name>
    <dbReference type="NCBI Taxonomy" id="395963"/>
    <lineage>
        <taxon>Bacteria</taxon>
        <taxon>Pseudomonadati</taxon>
        <taxon>Pseudomonadota</taxon>
        <taxon>Alphaproteobacteria</taxon>
        <taxon>Hyphomicrobiales</taxon>
        <taxon>Beijerinckiaceae</taxon>
        <taxon>Beijerinckia</taxon>
    </lineage>
</organism>
<protein>
    <submittedName>
        <fullName evidence="6">MltA-interacting MipA family protein</fullName>
    </submittedName>
</protein>
<dbReference type="OrthoDB" id="5462484at2"/>
<dbReference type="InterPro" id="IPR010583">
    <property type="entry name" value="MipA"/>
</dbReference>
<evidence type="ECO:0000256" key="1">
    <source>
        <dbReference type="ARBA" id="ARBA00004442"/>
    </source>
</evidence>
<dbReference type="eggNOG" id="COG3713">
    <property type="taxonomic scope" value="Bacteria"/>
</dbReference>
<gene>
    <name evidence="6" type="ordered locus">Bind_1574</name>
</gene>
<comment type="similarity">
    <text evidence="2">Belongs to the MipA/OmpV family.</text>
</comment>
<name>B2IBC2_BEII9</name>
<comment type="subcellular location">
    <subcellularLocation>
        <location evidence="1">Cell outer membrane</location>
    </subcellularLocation>
</comment>
<dbReference type="RefSeq" id="WP_012384563.1">
    <property type="nucleotide sequence ID" value="NC_010581.1"/>
</dbReference>
<proteinExistence type="inferred from homology"/>
<evidence type="ECO:0000313" key="6">
    <source>
        <dbReference type="EMBL" id="ACB95206.1"/>
    </source>
</evidence>
<keyword evidence="5" id="KW-0998">Cell outer membrane</keyword>
<dbReference type="GO" id="GO:0009279">
    <property type="term" value="C:cell outer membrane"/>
    <property type="evidence" value="ECO:0007669"/>
    <property type="project" value="UniProtKB-SubCell"/>
</dbReference>
<evidence type="ECO:0000256" key="4">
    <source>
        <dbReference type="ARBA" id="ARBA00023136"/>
    </source>
</evidence>
<dbReference type="EMBL" id="CP001016">
    <property type="protein sequence ID" value="ACB95206.1"/>
    <property type="molecule type" value="Genomic_DNA"/>
</dbReference>
<evidence type="ECO:0000256" key="5">
    <source>
        <dbReference type="ARBA" id="ARBA00023237"/>
    </source>
</evidence>
<evidence type="ECO:0000256" key="2">
    <source>
        <dbReference type="ARBA" id="ARBA00005722"/>
    </source>
</evidence>
<keyword evidence="7" id="KW-1185">Reference proteome</keyword>
<dbReference type="HOGENOM" id="CLU_062990_2_1_5"/>
<dbReference type="KEGG" id="bid:Bind_1574"/>
<reference evidence="7" key="1">
    <citation type="submission" date="2008-03" db="EMBL/GenBank/DDBJ databases">
        <title>Complete sequence of chromosome of Beijerinckia indica subsp. indica ATCC 9039.</title>
        <authorList>
            <consortium name="US DOE Joint Genome Institute"/>
            <person name="Copeland A."/>
            <person name="Lucas S."/>
            <person name="Lapidus A."/>
            <person name="Glavina del Rio T."/>
            <person name="Dalin E."/>
            <person name="Tice H."/>
            <person name="Bruce D."/>
            <person name="Goodwin L."/>
            <person name="Pitluck S."/>
            <person name="LaButti K."/>
            <person name="Schmutz J."/>
            <person name="Larimer F."/>
            <person name="Land M."/>
            <person name="Hauser L."/>
            <person name="Kyrpides N."/>
            <person name="Mikhailova N."/>
            <person name="Dunfield P.F."/>
            <person name="Dedysh S.N."/>
            <person name="Liesack W."/>
            <person name="Saw J.H."/>
            <person name="Alam M."/>
            <person name="Chen Y."/>
            <person name="Murrell J.C."/>
            <person name="Richardson P."/>
        </authorList>
    </citation>
    <scope>NUCLEOTIDE SEQUENCE [LARGE SCALE GENOMIC DNA]</scope>
    <source>
        <strain evidence="7">ATCC 9039 / DSM 1715 / NCIMB 8712</strain>
    </source>
</reference>
<sequence length="265" mass="29183">MAADLTPPKAATPKVTTQEAPESWYVTLGLGPEMVPSFPGSKGFRAVPTAHFGWGKSDPFYAPDDGFDIALLDLGWLRAGPDARLRESRTLGNGNANFYGLHNIDWTFEIGGFTEVWLADFLRTRLELRQGVNGHKGLVGDVMIDYVYRQGPWTFSIGPRMALGNNTFMKAFFSVTPQEAALNGRVYPYNAYGGMTSFGALTSIKYQFNEAWSFNLFGGYQRLMESAAESPIPNRLGSSNQYTVGGIIAYTFDLKQATHAIGLDF</sequence>
<dbReference type="AlphaFoldDB" id="B2IBC2"/>
<accession>B2IBC2</accession>
<dbReference type="STRING" id="395963.Bind_1574"/>
<evidence type="ECO:0000313" key="7">
    <source>
        <dbReference type="Proteomes" id="UP000001695"/>
    </source>
</evidence>